<proteinExistence type="predicted"/>
<accession>A0AAD6CMR0</accession>
<reference evidence="1 2" key="1">
    <citation type="journal article" date="2023" name="IMA Fungus">
        <title>Comparative genomic study of the Penicillium genus elucidates a diverse pangenome and 15 lateral gene transfer events.</title>
        <authorList>
            <person name="Petersen C."/>
            <person name="Sorensen T."/>
            <person name="Nielsen M.R."/>
            <person name="Sondergaard T.E."/>
            <person name="Sorensen J.L."/>
            <person name="Fitzpatrick D.A."/>
            <person name="Frisvad J.C."/>
            <person name="Nielsen K.L."/>
        </authorList>
    </citation>
    <scope>NUCLEOTIDE SEQUENCE [LARGE SCALE GENOMIC DNA]</scope>
    <source>
        <strain evidence="1 2">IBT 35679</strain>
    </source>
</reference>
<gene>
    <name evidence="1" type="ORF">N7494_012981</name>
</gene>
<name>A0AAD6CMR0_9EURO</name>
<organism evidence="1 2">
    <name type="scientific">Penicillium frequentans</name>
    <dbReference type="NCBI Taxonomy" id="3151616"/>
    <lineage>
        <taxon>Eukaryota</taxon>
        <taxon>Fungi</taxon>
        <taxon>Dikarya</taxon>
        <taxon>Ascomycota</taxon>
        <taxon>Pezizomycotina</taxon>
        <taxon>Eurotiomycetes</taxon>
        <taxon>Eurotiomycetidae</taxon>
        <taxon>Eurotiales</taxon>
        <taxon>Aspergillaceae</taxon>
        <taxon>Penicillium</taxon>
    </lineage>
</organism>
<comment type="caution">
    <text evidence="1">The sequence shown here is derived from an EMBL/GenBank/DDBJ whole genome shotgun (WGS) entry which is preliminary data.</text>
</comment>
<keyword evidence="2" id="KW-1185">Reference proteome</keyword>
<protein>
    <recommendedName>
        <fullName evidence="3">IBR domain-containing protein</fullName>
    </recommendedName>
</protein>
<dbReference type="Proteomes" id="UP001220324">
    <property type="component" value="Unassembled WGS sequence"/>
</dbReference>
<evidence type="ECO:0000313" key="2">
    <source>
        <dbReference type="Proteomes" id="UP001220324"/>
    </source>
</evidence>
<evidence type="ECO:0008006" key="3">
    <source>
        <dbReference type="Google" id="ProtNLM"/>
    </source>
</evidence>
<dbReference type="AlphaFoldDB" id="A0AAD6CMR0"/>
<dbReference type="EMBL" id="JAQIZZ010000008">
    <property type="protein sequence ID" value="KAJ5526331.1"/>
    <property type="molecule type" value="Genomic_DNA"/>
</dbReference>
<evidence type="ECO:0000313" key="1">
    <source>
        <dbReference type="EMBL" id="KAJ5526331.1"/>
    </source>
</evidence>
<sequence>MEIVMMEQNKASGQTVWDLLDTFLPGGGDRQERQKEEQDRLYRDKIATMRIKEMEKTRLLGVIQTHEANIKSSRRQAFSIEYDIRRMTEEKDLKDREERVKLAEQMEREGWAYAHWSQTESWAKGAPNPTDCKHGARWSRVEGRFRCSCCAEDTKRFTFQCAGCKKITCASCRDELRHFKNNRRSAYVKPESRCKEEKNDQIAIGSAFWESDVLPGLQVVYMKYEDAVDAVVPPPFKELAHVAEYPYSVDHSIH</sequence>